<feature type="compositionally biased region" description="Pro residues" evidence="10">
    <location>
        <begin position="87"/>
        <end position="101"/>
    </location>
</feature>
<dbReference type="FunFam" id="3.10.250.10:FF:000002">
    <property type="entry name" value="Scavenger receptor cysteine-rich type 1 protein M130"/>
    <property type="match status" value="1"/>
</dbReference>
<dbReference type="GO" id="GO:0016020">
    <property type="term" value="C:membrane"/>
    <property type="evidence" value="ECO:0007669"/>
    <property type="project" value="UniProtKB-SubCell"/>
</dbReference>
<dbReference type="PROSITE" id="PS00420">
    <property type="entry name" value="SRCR_1"/>
    <property type="match status" value="3"/>
</dbReference>
<feature type="disulfide bond" evidence="9">
    <location>
        <begin position="300"/>
        <end position="364"/>
    </location>
</feature>
<keyword evidence="8" id="KW-0325">Glycoprotein</keyword>
<proteinExistence type="predicted"/>
<dbReference type="SUPFAM" id="SSF56487">
    <property type="entry name" value="SRCR-like"/>
    <property type="match status" value="7"/>
</dbReference>
<feature type="region of interest" description="Disordered" evidence="10">
    <location>
        <begin position="1"/>
        <end position="26"/>
    </location>
</feature>
<feature type="region of interest" description="Disordered" evidence="10">
    <location>
        <begin position="1625"/>
        <end position="1661"/>
    </location>
</feature>
<dbReference type="SMART" id="SM00202">
    <property type="entry name" value="SR"/>
    <property type="match status" value="7"/>
</dbReference>
<feature type="disulfide bond" evidence="9">
    <location>
        <begin position="504"/>
        <end position="514"/>
    </location>
</feature>
<feature type="disulfide bond" evidence="9">
    <location>
        <begin position="913"/>
        <end position="974"/>
    </location>
</feature>
<feature type="compositionally biased region" description="Acidic residues" evidence="10">
    <location>
        <begin position="1645"/>
        <end position="1655"/>
    </location>
</feature>
<evidence type="ECO:0000256" key="10">
    <source>
        <dbReference type="SAM" id="MobiDB-lite"/>
    </source>
</evidence>
<evidence type="ECO:0000256" key="11">
    <source>
        <dbReference type="SAM" id="Phobius"/>
    </source>
</evidence>
<dbReference type="EMBL" id="JAFBMS010000836">
    <property type="protein sequence ID" value="KAG9329945.1"/>
    <property type="molecule type" value="Genomic_DNA"/>
</dbReference>
<evidence type="ECO:0000256" key="9">
    <source>
        <dbReference type="PROSITE-ProRule" id="PRU00196"/>
    </source>
</evidence>
<evidence type="ECO:0000256" key="4">
    <source>
        <dbReference type="ARBA" id="ARBA00022737"/>
    </source>
</evidence>
<dbReference type="Proteomes" id="UP000824540">
    <property type="component" value="Unassembled WGS sequence"/>
</dbReference>
<feature type="domain" description="SRCR" evidence="12">
    <location>
        <begin position="275"/>
        <end position="375"/>
    </location>
</feature>
<reference evidence="13" key="1">
    <citation type="thesis" date="2021" institute="BYU ScholarsArchive" country="Provo, UT, USA">
        <title>Applications of and Algorithms for Genome Assembly and Genomic Analyses with an Emphasis on Marine Teleosts.</title>
        <authorList>
            <person name="Pickett B.D."/>
        </authorList>
    </citation>
    <scope>NUCLEOTIDE SEQUENCE</scope>
    <source>
        <strain evidence="13">HI-2016</strain>
    </source>
</reference>
<dbReference type="PRINTS" id="PR00258">
    <property type="entry name" value="SPERACTRCPTR"/>
</dbReference>
<dbReference type="PROSITE" id="PS50287">
    <property type="entry name" value="SRCR_2"/>
    <property type="match status" value="6"/>
</dbReference>
<evidence type="ECO:0000256" key="6">
    <source>
        <dbReference type="ARBA" id="ARBA00023136"/>
    </source>
</evidence>
<evidence type="ECO:0000313" key="13">
    <source>
        <dbReference type="EMBL" id="KAG9329945.1"/>
    </source>
</evidence>
<keyword evidence="7 9" id="KW-1015">Disulfide bond</keyword>
<keyword evidence="6 11" id="KW-0472">Membrane</keyword>
<dbReference type="FunFam" id="3.10.250.10:FF:000006">
    <property type="entry name" value="neurotrypsin isoform X2"/>
    <property type="match status" value="2"/>
</dbReference>
<evidence type="ECO:0000259" key="12">
    <source>
        <dbReference type="PROSITE" id="PS50287"/>
    </source>
</evidence>
<accession>A0A8T2MPH2</accession>
<dbReference type="FunFam" id="3.10.250.10:FF:000012">
    <property type="entry name" value="CD163 molecule like 1"/>
    <property type="match status" value="1"/>
</dbReference>
<evidence type="ECO:0000256" key="2">
    <source>
        <dbReference type="ARBA" id="ARBA00022692"/>
    </source>
</evidence>
<organism evidence="13 14">
    <name type="scientific">Albula glossodonta</name>
    <name type="common">roundjaw bonefish</name>
    <dbReference type="NCBI Taxonomy" id="121402"/>
    <lineage>
        <taxon>Eukaryota</taxon>
        <taxon>Metazoa</taxon>
        <taxon>Chordata</taxon>
        <taxon>Craniata</taxon>
        <taxon>Vertebrata</taxon>
        <taxon>Euteleostomi</taxon>
        <taxon>Actinopterygii</taxon>
        <taxon>Neopterygii</taxon>
        <taxon>Teleostei</taxon>
        <taxon>Albuliformes</taxon>
        <taxon>Albulidae</taxon>
        <taxon>Albula</taxon>
    </lineage>
</organism>
<evidence type="ECO:0000256" key="1">
    <source>
        <dbReference type="ARBA" id="ARBA00004167"/>
    </source>
</evidence>
<dbReference type="InterPro" id="IPR036772">
    <property type="entry name" value="SRCR-like_dom_sf"/>
</dbReference>
<dbReference type="PANTHER" id="PTHR19331:SF468">
    <property type="entry name" value="SCAVENGER RECEPTOR CYSTEINE-RICH TYPE 1 PROTEIN M160"/>
    <property type="match status" value="1"/>
</dbReference>
<dbReference type="OrthoDB" id="536948at2759"/>
<protein>
    <recommendedName>
        <fullName evidence="12">SRCR domain-containing protein</fullName>
    </recommendedName>
</protein>
<feature type="disulfide bond" evidence="9">
    <location>
        <begin position="900"/>
        <end position="964"/>
    </location>
</feature>
<dbReference type="PANTHER" id="PTHR19331">
    <property type="entry name" value="SCAVENGER RECEPTOR DOMAIN-CONTAINING"/>
    <property type="match status" value="1"/>
</dbReference>
<feature type="compositionally biased region" description="Acidic residues" evidence="10">
    <location>
        <begin position="71"/>
        <end position="81"/>
    </location>
</feature>
<feature type="disulfide bond" evidence="9">
    <location>
        <begin position="608"/>
        <end position="618"/>
    </location>
</feature>
<evidence type="ECO:0000256" key="8">
    <source>
        <dbReference type="ARBA" id="ARBA00023180"/>
    </source>
</evidence>
<gene>
    <name evidence="13" type="ORF">JZ751_028516</name>
</gene>
<feature type="disulfide bond" evidence="9">
    <location>
        <begin position="313"/>
        <end position="374"/>
    </location>
</feature>
<dbReference type="FunFam" id="3.10.250.10:FF:000016">
    <property type="entry name" value="Scavenger receptor cysteine-rich protein type 12"/>
    <property type="match status" value="2"/>
</dbReference>
<keyword evidence="4" id="KW-0677">Repeat</keyword>
<comment type="caution">
    <text evidence="13">The sequence shown here is derived from an EMBL/GenBank/DDBJ whole genome shotgun (WGS) entry which is preliminary data.</text>
</comment>
<sequence length="1661" mass="175126">MRCERVMLREARGAERPPAWPIRAPLSNDITTLRLDSSFRALQSAECCRTSSDPDTPDQAADGEPLHVEDEGSEDAEDEGDPALHHPAPPSGKAPTLPPPNRQLLSSPALLVPLGQTLRSVEGQTCSWDSGACGEEGRRARQAVDCSPTRGQAPPPLPFHHQDRLMEARFQATSPLSHSYKAAVSVIGGGRKCALSEGAGTMPKSSVCLRAQRRVCFSVLMKMERCVLFLSLSSLLLLSTASNCSTHDQGSETGGQVVKGELFSQGRDNGNSGDVRLVDGGSPCAGRVEVFHEGQWGTVCDDRWDMRDAEVVCKQLGCGAAVEAPGGAHFGRGSGKIWMDEVSCSGSESSLKHCGSQGWGKHNCGHGEDAGVVCSGGLRLVGGPHLCSGRVEVYQRTQWGTVCDTAFDQQDAEVVCRELGCGVPAEVWGAAAFGQGENQVWSEEIQWYTESRLVNGPDTCSGRVELQYLGTWGTQLKCGTAVAVVGQAWFGEGSGPIRADVFNCHGNETRLSQCAVSSWSRAACSHGQDVGVICNALDGTVRLSGESECEGQVEVYYQQTWRRVVESWSFREASVVCRQLGCGSAVQVYSSSPSGMGDSDVCLTGFQCNGTESHLGNCSAPRNHTCGSSKQVFITCSSHRPLRLVGGGGDCAGRLEVFHRGSWGTVCDDSWDLEDAQVVCRQLQCGTALSVQLSFPLRPATGPIWLDEVGCVGNETAEWGQTDCGHKEDVGVVCSEYKQLRLRQGDDTRVCSGLAEVFYNGTWGSVCGNEMTEDTATVICHQLGCGDSESYTTVTSSLPSGSPRWVDNINCGVHDESLWQCPSAWGEKLCDASDTAKLTCKAEEQRQELQCPGEFTVPVLQYPSMPLMRRTNPPQLRLVGPSKCSGRVEVRLEGSWGTVCDDSWDMREAQVVCRQLGCGEAVRVESNATFERGNGTIWLDEVNCTGDELHLWDCCRSPLNQSDCSHKEDAGVTCAGETARVFTRPARAQIHSTTFTPENEPRGRTSVTQPSPSLSIPAVAFVVLGALLFLLLVVLGVLVSQNRGLRRGRDGRWEEYDHMVTSETCSLRGDSDSVCLCVSAPPAPLTLCVSVSLLLHPSDSVCLCVSAPPVPLTLCVSVSLLLHPSDSVCLCVSAPPAPLTLPSDSVCLCVSAPPAPLTLCVSAPPAPLTLYPLTLCVSAPPVPLTLCVSVCLCSSSPSDCVCLCVSAPPAPLTLSLSKGDHAPLHEAVYEEIEYKLAREGTYSAPRWGSVLSEDPPSGYEDVGGSEGHSLSGKGVELCGALSGCRGWSSVEHSVDVGGGALWSTQWIGCRGWSSVELSVDVGGGAVELSVDVGGGALGWSSVERSVDVGGGALGWSSVELSVDVGGGALSGCRGWSSVELSVDVGGGALGWSSVELSVDVGGGALWSSQWMYGVELCGALSGCRGGWSSVELSVDVGGGALSGCRGWSSVELSVDVGGGGLGWSSVELSVDVGGGALWSSQWIECRGWSSVELSVDVGGIGCGALSGCRGGCRGWSSVELSVDVGGGALGWSSVELSVDVGEHGDQAITQNSPCFVVTDSGELGDTAENYDDVISGGQHPGSVEGELLKGDTPQHYDDVITEEQSPGDHVTEDTEQNYDDAVTLPWSQTGESVLAPEGPPAPDWMDYDDVGEEPLEGGGAF</sequence>
<feature type="transmembrane region" description="Helical" evidence="11">
    <location>
        <begin position="1014"/>
        <end position="1039"/>
    </location>
</feature>
<feature type="disulfide bond" evidence="9">
    <location>
        <begin position="811"/>
        <end position="821"/>
    </location>
</feature>
<dbReference type="Gene3D" id="3.10.250.10">
    <property type="entry name" value="SRCR-like domain"/>
    <property type="match status" value="7"/>
</dbReference>
<evidence type="ECO:0000256" key="7">
    <source>
        <dbReference type="ARBA" id="ARBA00023157"/>
    </source>
</evidence>
<comment type="subcellular location">
    <subcellularLocation>
        <location evidence="1">Membrane</location>
        <topology evidence="1">Single-pass membrane protein</topology>
    </subcellularLocation>
</comment>
<keyword evidence="2 11" id="KW-0812">Transmembrane</keyword>
<comment type="caution">
    <text evidence="9">Lacks conserved residue(s) required for the propagation of feature annotation.</text>
</comment>
<name>A0A8T2MPH2_9TELE</name>
<evidence type="ECO:0000256" key="3">
    <source>
        <dbReference type="ARBA" id="ARBA00022729"/>
    </source>
</evidence>
<feature type="domain" description="SRCR" evidence="12">
    <location>
        <begin position="378"/>
        <end position="535"/>
    </location>
</feature>
<feature type="domain" description="SRCR" evidence="12">
    <location>
        <begin position="541"/>
        <end position="637"/>
    </location>
</feature>
<feature type="domain" description="SRCR" evidence="12">
    <location>
        <begin position="642"/>
        <end position="735"/>
    </location>
</feature>
<feature type="compositionally biased region" description="Basic and acidic residues" evidence="10">
    <location>
        <begin position="1"/>
        <end position="15"/>
    </location>
</feature>
<evidence type="ECO:0000313" key="14">
    <source>
        <dbReference type="Proteomes" id="UP000824540"/>
    </source>
</evidence>
<keyword evidence="5 11" id="KW-1133">Transmembrane helix</keyword>
<feature type="disulfide bond" evidence="9">
    <location>
        <begin position="944"/>
        <end position="954"/>
    </location>
</feature>
<dbReference type="Pfam" id="PF00530">
    <property type="entry name" value="SRCR"/>
    <property type="match status" value="7"/>
</dbReference>
<evidence type="ECO:0000256" key="5">
    <source>
        <dbReference type="ARBA" id="ARBA00022989"/>
    </source>
</evidence>
<feature type="disulfide bond" evidence="9">
    <location>
        <begin position="344"/>
        <end position="354"/>
    </location>
</feature>
<feature type="domain" description="SRCR" evidence="12">
    <location>
        <begin position="876"/>
        <end position="975"/>
    </location>
</feature>
<keyword evidence="14" id="KW-1185">Reference proteome</keyword>
<keyword evidence="3" id="KW-0732">Signal</keyword>
<feature type="region of interest" description="Disordered" evidence="10">
    <location>
        <begin position="46"/>
        <end position="105"/>
    </location>
</feature>
<feature type="domain" description="SRCR" evidence="12">
    <location>
        <begin position="740"/>
        <end position="841"/>
    </location>
</feature>
<dbReference type="InterPro" id="IPR001190">
    <property type="entry name" value="SRCR"/>
</dbReference>